<proteinExistence type="predicted"/>
<sequence length="130" mass="15346">MRFARLQIMYAYILRFLIRSLRWDQESKLLHLVHAITRPVELRFDDLIEEIPAKKKVDHLTKLVEEFREPLSTISNKRISSYRTAPGLAEIQIGQIMSFISRKKNKEPSFLSSEKFNSWNTIGRSELIIL</sequence>
<reference evidence="2" key="1">
    <citation type="submission" date="2020-10" db="EMBL/GenBank/DDBJ databases">
        <authorList>
            <person name="Kusch S."/>
        </authorList>
    </citation>
    <scope>NUCLEOTIDE SEQUENCE</scope>
    <source>
        <strain evidence="2">SwB9</strain>
    </source>
</reference>
<feature type="domain" description="DUF7708" evidence="1">
    <location>
        <begin position="7"/>
        <end position="61"/>
    </location>
</feature>
<dbReference type="Pfam" id="PF24809">
    <property type="entry name" value="DUF7708"/>
    <property type="match status" value="1"/>
</dbReference>
<comment type="caution">
    <text evidence="2">The sequence shown here is derived from an EMBL/GenBank/DDBJ whole genome shotgun (WGS) entry which is preliminary data.</text>
</comment>
<dbReference type="Proteomes" id="UP000624404">
    <property type="component" value="Unassembled WGS sequence"/>
</dbReference>
<dbReference type="InterPro" id="IPR056125">
    <property type="entry name" value="DUF7708"/>
</dbReference>
<gene>
    <name evidence="2" type="ORF">SCLTRI_LOCUS10338</name>
</gene>
<dbReference type="AlphaFoldDB" id="A0A8H2W5N6"/>
<protein>
    <submittedName>
        <fullName evidence="2">0948c2d2-2604-486d-955e-68159fcefd71-CDS</fullName>
    </submittedName>
</protein>
<evidence type="ECO:0000259" key="1">
    <source>
        <dbReference type="Pfam" id="PF24809"/>
    </source>
</evidence>
<accession>A0A8H2W5N6</accession>
<keyword evidence="3" id="KW-1185">Reference proteome</keyword>
<organism evidence="2 3">
    <name type="scientific">Sclerotinia trifoliorum</name>
    <dbReference type="NCBI Taxonomy" id="28548"/>
    <lineage>
        <taxon>Eukaryota</taxon>
        <taxon>Fungi</taxon>
        <taxon>Dikarya</taxon>
        <taxon>Ascomycota</taxon>
        <taxon>Pezizomycotina</taxon>
        <taxon>Leotiomycetes</taxon>
        <taxon>Helotiales</taxon>
        <taxon>Sclerotiniaceae</taxon>
        <taxon>Sclerotinia</taxon>
    </lineage>
</organism>
<dbReference type="OrthoDB" id="61900at2759"/>
<name>A0A8H2W5N6_9HELO</name>
<evidence type="ECO:0000313" key="2">
    <source>
        <dbReference type="EMBL" id="CAD6455876.1"/>
    </source>
</evidence>
<evidence type="ECO:0000313" key="3">
    <source>
        <dbReference type="Proteomes" id="UP000624404"/>
    </source>
</evidence>
<dbReference type="EMBL" id="CAJHIA010000037">
    <property type="protein sequence ID" value="CAD6455876.1"/>
    <property type="molecule type" value="Genomic_DNA"/>
</dbReference>